<dbReference type="Gene3D" id="3.30.1540.10">
    <property type="entry name" value="formyl-coa transferase, domain 3"/>
    <property type="match status" value="1"/>
</dbReference>
<dbReference type="InterPro" id="IPR050483">
    <property type="entry name" value="CoA-transferase_III_domain"/>
</dbReference>
<reference evidence="3" key="1">
    <citation type="submission" date="2016-09" db="EMBL/GenBank/DDBJ databases">
        <authorList>
            <person name="Varghese N."/>
            <person name="Submissions S."/>
        </authorList>
    </citation>
    <scope>NUCLEOTIDE SEQUENCE [LARGE SCALE GENOMIC DNA]</scope>
    <source>
        <strain evidence="3">TNe-862</strain>
    </source>
</reference>
<dbReference type="AlphaFoldDB" id="A0A1G6TT00"/>
<dbReference type="InterPro" id="IPR023606">
    <property type="entry name" value="CoA-Trfase_III_dom_1_sf"/>
</dbReference>
<dbReference type="STRING" id="416944.SAMN05421548_117126"/>
<dbReference type="OrthoDB" id="9058532at2"/>
<dbReference type="SUPFAM" id="SSF89796">
    <property type="entry name" value="CoA-transferase family III (CaiB/BaiF)"/>
    <property type="match status" value="1"/>
</dbReference>
<evidence type="ECO:0000313" key="3">
    <source>
        <dbReference type="Proteomes" id="UP000198908"/>
    </source>
</evidence>
<dbReference type="InterPro" id="IPR003673">
    <property type="entry name" value="CoA-Trfase_fam_III"/>
</dbReference>
<name>A0A1G6TT00_9BURK</name>
<dbReference type="Proteomes" id="UP000198908">
    <property type="component" value="Unassembled WGS sequence"/>
</dbReference>
<organism evidence="2 3">
    <name type="scientific">Paraburkholderia lycopersici</name>
    <dbReference type="NCBI Taxonomy" id="416944"/>
    <lineage>
        <taxon>Bacteria</taxon>
        <taxon>Pseudomonadati</taxon>
        <taxon>Pseudomonadota</taxon>
        <taxon>Betaproteobacteria</taxon>
        <taxon>Burkholderiales</taxon>
        <taxon>Burkholderiaceae</taxon>
        <taxon>Paraburkholderia</taxon>
    </lineage>
</organism>
<dbReference type="PANTHER" id="PTHR48207:SF3">
    <property type="entry name" value="SUCCINATE--HYDROXYMETHYLGLUTARATE COA-TRANSFERASE"/>
    <property type="match status" value="1"/>
</dbReference>
<proteinExistence type="predicted"/>
<protein>
    <submittedName>
        <fullName evidence="2">Crotonobetainyl-CoA:carnitine CoA-transferase CaiB</fullName>
    </submittedName>
</protein>
<dbReference type="InterPro" id="IPR044855">
    <property type="entry name" value="CoA-Trfase_III_dom3_sf"/>
</dbReference>
<dbReference type="Pfam" id="PF02515">
    <property type="entry name" value="CoA_transf_3"/>
    <property type="match status" value="1"/>
</dbReference>
<dbReference type="Gene3D" id="3.40.50.10540">
    <property type="entry name" value="Crotonobetainyl-coa:carnitine coa-transferase, domain 1"/>
    <property type="match status" value="1"/>
</dbReference>
<dbReference type="PANTHER" id="PTHR48207">
    <property type="entry name" value="SUCCINATE--HYDROXYMETHYLGLUTARATE COA-TRANSFERASE"/>
    <property type="match status" value="1"/>
</dbReference>
<dbReference type="RefSeq" id="WP_091999638.1">
    <property type="nucleotide sequence ID" value="NZ_FMYQ01000017.1"/>
</dbReference>
<dbReference type="GO" id="GO:0008410">
    <property type="term" value="F:CoA-transferase activity"/>
    <property type="evidence" value="ECO:0007669"/>
    <property type="project" value="TreeGrafter"/>
</dbReference>
<accession>A0A1G6TT00</accession>
<evidence type="ECO:0000256" key="1">
    <source>
        <dbReference type="ARBA" id="ARBA00022679"/>
    </source>
</evidence>
<keyword evidence="3" id="KW-1185">Reference proteome</keyword>
<evidence type="ECO:0000313" key="2">
    <source>
        <dbReference type="EMBL" id="SDD31517.1"/>
    </source>
</evidence>
<dbReference type="EMBL" id="FMYQ01000017">
    <property type="protein sequence ID" value="SDD31517.1"/>
    <property type="molecule type" value="Genomic_DNA"/>
</dbReference>
<sequence>MNAPANAVRAGPLAGIRVIEVGHMLMGPYCGMLLADLGAHVIKIEPPEGDIGRAISPYSIGPHNAYFASLNRSKESVVLDLASEAGRHSLEALARDAHALVTNLRPLAIRRLGLTYEHLRRFNERIVCVALTGFGLDSPHADLPAYDYVIQALTGIMNLTGDPGGPPTKAGYSAVDNSTGIMGAVGLLAKIVEGRGGQVDIAMFDVMVSQLNYLAGAVLNGGEEPARHALSSHPYIVPAQLFRTRDDWLMIFITHDNFWRIFAQRVGRPEWITQPGFATMAERRANRTEVVAALSALFERETTQHWLDRLASSGVVVSRLATIADALASGQIEAREMVVEIESEAGPLKVVGNPVRIDGVRTHYGLPPLLGEHTAAWAAELPT</sequence>
<keyword evidence="1 2" id="KW-0808">Transferase</keyword>
<gene>
    <name evidence="2" type="ORF">SAMN05421548_117126</name>
</gene>